<evidence type="ECO:0000313" key="1">
    <source>
        <dbReference type="RefSeq" id="XP_028153413.1"/>
    </source>
</evidence>
<reference evidence="1" key="1">
    <citation type="submission" date="2025-08" db="UniProtKB">
        <authorList>
            <consortium name="RefSeq"/>
        </authorList>
    </citation>
    <scope>IDENTIFICATION</scope>
    <source>
        <tissue evidence="1">Whole insect</tissue>
    </source>
</reference>
<dbReference type="InParanoid" id="A0A6P7H6R2"/>
<accession>A0A6P7H6R2</accession>
<proteinExistence type="predicted"/>
<protein>
    <submittedName>
        <fullName evidence="1">Uncharacterized protein LOC114346869</fullName>
    </submittedName>
</protein>
<organism evidence="1">
    <name type="scientific">Diabrotica virgifera virgifera</name>
    <name type="common">western corn rootworm</name>
    <dbReference type="NCBI Taxonomy" id="50390"/>
    <lineage>
        <taxon>Eukaryota</taxon>
        <taxon>Metazoa</taxon>
        <taxon>Ecdysozoa</taxon>
        <taxon>Arthropoda</taxon>
        <taxon>Hexapoda</taxon>
        <taxon>Insecta</taxon>
        <taxon>Pterygota</taxon>
        <taxon>Neoptera</taxon>
        <taxon>Endopterygota</taxon>
        <taxon>Coleoptera</taxon>
        <taxon>Polyphaga</taxon>
        <taxon>Cucujiformia</taxon>
        <taxon>Chrysomeloidea</taxon>
        <taxon>Chrysomelidae</taxon>
        <taxon>Galerucinae</taxon>
        <taxon>Diabroticina</taxon>
        <taxon>Diabroticites</taxon>
        <taxon>Diabrotica</taxon>
    </lineage>
</organism>
<gene>
    <name evidence="1" type="primary">LOC114346869</name>
</gene>
<name>A0A6P7H6R2_DIAVI</name>
<sequence>MNRSGVYKLQCSDCDATYLGRTCRSLASRSLEHIKRENTSTFSQHLKEKNHTLNIPDDLSLLHNIPQRDFLKLDLYEDLEIVKEKQKSPNCVNRHVSCNRDFNPLHRQLFS</sequence>
<dbReference type="AlphaFoldDB" id="A0A6P7H6R2"/>
<dbReference type="RefSeq" id="XP_028153413.1">
    <property type="nucleotide sequence ID" value="XM_028297612.1"/>
</dbReference>